<evidence type="ECO:0000256" key="1">
    <source>
        <dbReference type="ARBA" id="ARBA00009437"/>
    </source>
</evidence>
<evidence type="ECO:0000256" key="4">
    <source>
        <dbReference type="ARBA" id="ARBA00023163"/>
    </source>
</evidence>
<dbReference type="SUPFAM" id="SSF53850">
    <property type="entry name" value="Periplasmic binding protein-like II"/>
    <property type="match status" value="1"/>
</dbReference>
<dbReference type="Gene3D" id="3.40.190.290">
    <property type="match status" value="1"/>
</dbReference>
<sequence>MILENLTDISFFVQLVQAGSVSATAKRLGVSAPAVSRRLRRLEERLGVTLVVRNTRHFHLSDSGQLYYDGGVKLVEGTEHLEAEIMQSNRLLQGALSIGAPLELGRNKLAPFIAHFGSEHPDLQLSLAVASEGSYDFGDYLDLIIRLGMPETSGSIVTKLASTNRVPCASPEYIEQYGQPQTPEDLKKHTCLCLRRYKTMEPLNQWILENKNSSHVVVVTPRLSSTSAEIVHDWALSGKGIAYKLLWDAQDNLNNGSLIRILPEFQGETVSLYAVLPSREHVKSSVRLLLKEMKKYIKSL</sequence>
<evidence type="ECO:0000256" key="3">
    <source>
        <dbReference type="ARBA" id="ARBA00023125"/>
    </source>
</evidence>
<dbReference type="SUPFAM" id="SSF46785">
    <property type="entry name" value="Winged helix' DNA-binding domain"/>
    <property type="match status" value="1"/>
</dbReference>
<dbReference type="InterPro" id="IPR000847">
    <property type="entry name" value="LysR_HTH_N"/>
</dbReference>
<dbReference type="EMBL" id="JAPIUZ010000004">
    <property type="protein sequence ID" value="MCX2564264.1"/>
    <property type="molecule type" value="Genomic_DNA"/>
</dbReference>
<evidence type="ECO:0000313" key="6">
    <source>
        <dbReference type="EMBL" id="MCX2564264.1"/>
    </source>
</evidence>
<feature type="domain" description="HTH lysR-type" evidence="5">
    <location>
        <begin position="4"/>
        <end position="61"/>
    </location>
</feature>
<name>A0ABT3QG54_9PROT</name>
<dbReference type="RefSeq" id="WP_086555546.1">
    <property type="nucleotide sequence ID" value="NZ_JAERKX010000002.1"/>
</dbReference>
<dbReference type="PANTHER" id="PTHR30537:SF21">
    <property type="entry name" value="HTH-TYPE TRANSCRIPTIONAL REGULATOR SINR-RELATED"/>
    <property type="match status" value="1"/>
</dbReference>
<dbReference type="InterPro" id="IPR058163">
    <property type="entry name" value="LysR-type_TF_proteobact-type"/>
</dbReference>
<keyword evidence="3" id="KW-0238">DNA-binding</keyword>
<reference evidence="6 7" key="1">
    <citation type="submission" date="2022-11" db="EMBL/GenBank/DDBJ databases">
        <title>Genome sequencing of Acetobacter type strain.</title>
        <authorList>
            <person name="Heo J."/>
            <person name="Lee D."/>
            <person name="Han B.-H."/>
            <person name="Hong S.-B."/>
            <person name="Kwon S.-W."/>
        </authorList>
    </citation>
    <scope>NUCLEOTIDE SEQUENCE [LARGE SCALE GENOMIC DNA]</scope>
    <source>
        <strain evidence="6 7">KACC 21253</strain>
    </source>
</reference>
<keyword evidence="7" id="KW-1185">Reference proteome</keyword>
<evidence type="ECO:0000259" key="5">
    <source>
        <dbReference type="PROSITE" id="PS50931"/>
    </source>
</evidence>
<comment type="similarity">
    <text evidence="1">Belongs to the LysR transcriptional regulatory family.</text>
</comment>
<dbReference type="Proteomes" id="UP001301152">
    <property type="component" value="Unassembled WGS sequence"/>
</dbReference>
<gene>
    <name evidence="6" type="ORF">OQ497_09860</name>
</gene>
<organism evidence="6 7">
    <name type="scientific">Acetobacter thailandicus</name>
    <dbReference type="NCBI Taxonomy" id="1502842"/>
    <lineage>
        <taxon>Bacteria</taxon>
        <taxon>Pseudomonadati</taxon>
        <taxon>Pseudomonadota</taxon>
        <taxon>Alphaproteobacteria</taxon>
        <taxon>Acetobacterales</taxon>
        <taxon>Acetobacteraceae</taxon>
        <taxon>Acetobacter</taxon>
    </lineage>
</organism>
<dbReference type="InterPro" id="IPR036388">
    <property type="entry name" value="WH-like_DNA-bd_sf"/>
</dbReference>
<dbReference type="InterPro" id="IPR036390">
    <property type="entry name" value="WH_DNA-bd_sf"/>
</dbReference>
<evidence type="ECO:0000256" key="2">
    <source>
        <dbReference type="ARBA" id="ARBA00023015"/>
    </source>
</evidence>
<dbReference type="Pfam" id="PF03466">
    <property type="entry name" value="LysR_substrate"/>
    <property type="match status" value="1"/>
</dbReference>
<proteinExistence type="inferred from homology"/>
<comment type="caution">
    <text evidence="6">The sequence shown here is derived from an EMBL/GenBank/DDBJ whole genome shotgun (WGS) entry which is preliminary data.</text>
</comment>
<keyword evidence="2" id="KW-0805">Transcription regulation</keyword>
<dbReference type="Gene3D" id="1.10.10.10">
    <property type="entry name" value="Winged helix-like DNA-binding domain superfamily/Winged helix DNA-binding domain"/>
    <property type="match status" value="1"/>
</dbReference>
<dbReference type="PRINTS" id="PR00039">
    <property type="entry name" value="HTHLYSR"/>
</dbReference>
<dbReference type="PANTHER" id="PTHR30537">
    <property type="entry name" value="HTH-TYPE TRANSCRIPTIONAL REGULATOR"/>
    <property type="match status" value="1"/>
</dbReference>
<accession>A0ABT3QG54</accession>
<evidence type="ECO:0000313" key="7">
    <source>
        <dbReference type="Proteomes" id="UP001301152"/>
    </source>
</evidence>
<dbReference type="InterPro" id="IPR005119">
    <property type="entry name" value="LysR_subst-bd"/>
</dbReference>
<dbReference type="CDD" id="cd08422">
    <property type="entry name" value="PBP2_CrgA_like"/>
    <property type="match status" value="1"/>
</dbReference>
<dbReference type="PROSITE" id="PS50931">
    <property type="entry name" value="HTH_LYSR"/>
    <property type="match status" value="1"/>
</dbReference>
<protein>
    <submittedName>
        <fullName evidence="6">LysR family transcriptional regulator</fullName>
    </submittedName>
</protein>
<keyword evidence="4" id="KW-0804">Transcription</keyword>
<dbReference type="Pfam" id="PF00126">
    <property type="entry name" value="HTH_1"/>
    <property type="match status" value="1"/>
</dbReference>